<gene>
    <name evidence="3" type="ORF">PoB_006673100</name>
</gene>
<dbReference type="InterPro" id="IPR016186">
    <property type="entry name" value="C-type_lectin-like/link_sf"/>
</dbReference>
<accession>A0AAV4D7U1</accession>
<dbReference type="CDD" id="cd00037">
    <property type="entry name" value="CLECT"/>
    <property type="match status" value="1"/>
</dbReference>
<proteinExistence type="predicted"/>
<reference evidence="3 4" key="1">
    <citation type="journal article" date="2021" name="Elife">
        <title>Chloroplast acquisition without the gene transfer in kleptoplastic sea slugs, Plakobranchus ocellatus.</title>
        <authorList>
            <person name="Maeda T."/>
            <person name="Takahashi S."/>
            <person name="Yoshida T."/>
            <person name="Shimamura S."/>
            <person name="Takaki Y."/>
            <person name="Nagai Y."/>
            <person name="Toyoda A."/>
            <person name="Suzuki Y."/>
            <person name="Arimoto A."/>
            <person name="Ishii H."/>
            <person name="Satoh N."/>
            <person name="Nishiyama T."/>
            <person name="Hasebe M."/>
            <person name="Maruyama T."/>
            <person name="Minagawa J."/>
            <person name="Obokata J."/>
            <person name="Shigenobu S."/>
        </authorList>
    </citation>
    <scope>NUCLEOTIDE SEQUENCE [LARGE SCALE GENOMIC DNA]</scope>
</reference>
<protein>
    <recommendedName>
        <fullName evidence="2">C-type lectin domain-containing protein</fullName>
    </recommendedName>
</protein>
<dbReference type="AlphaFoldDB" id="A0AAV4D7U1"/>
<dbReference type="Proteomes" id="UP000735302">
    <property type="component" value="Unassembled WGS sequence"/>
</dbReference>
<dbReference type="PROSITE" id="PS50041">
    <property type="entry name" value="C_TYPE_LECTIN_2"/>
    <property type="match status" value="1"/>
</dbReference>
<dbReference type="InterPro" id="IPR001304">
    <property type="entry name" value="C-type_lectin-like"/>
</dbReference>
<name>A0AAV4D7U1_9GAST</name>
<evidence type="ECO:0000256" key="1">
    <source>
        <dbReference type="SAM" id="MobiDB-lite"/>
    </source>
</evidence>
<sequence>MGDFNAKVGTEKVDDIVGKHGLGIRSEQGDPKVLDPPPGQNAVEGLKPLLRFTVNYAANAPPPRPLPPPPLQHGNVDTRSEENIMNAVFWVICVLAIVEKVHSRTDRDLCGEDWHYHKHTSTCIRLFRTRKYLSAAKCSCESYKGGPSGKEAGWLVGIHDNETDSFVRSLLNTNEKAFFGLVYSDNEYTWVDKISFVNDYSNWWSGHPLNYLGSPYKYAVVTKYGWESQY</sequence>
<dbReference type="SUPFAM" id="SSF56436">
    <property type="entry name" value="C-type lectin-like"/>
    <property type="match status" value="1"/>
</dbReference>
<evidence type="ECO:0000259" key="2">
    <source>
        <dbReference type="PROSITE" id="PS50041"/>
    </source>
</evidence>
<dbReference type="InterPro" id="IPR016187">
    <property type="entry name" value="CTDL_fold"/>
</dbReference>
<organism evidence="3 4">
    <name type="scientific">Plakobranchus ocellatus</name>
    <dbReference type="NCBI Taxonomy" id="259542"/>
    <lineage>
        <taxon>Eukaryota</taxon>
        <taxon>Metazoa</taxon>
        <taxon>Spiralia</taxon>
        <taxon>Lophotrochozoa</taxon>
        <taxon>Mollusca</taxon>
        <taxon>Gastropoda</taxon>
        <taxon>Heterobranchia</taxon>
        <taxon>Euthyneura</taxon>
        <taxon>Panpulmonata</taxon>
        <taxon>Sacoglossa</taxon>
        <taxon>Placobranchoidea</taxon>
        <taxon>Plakobranchidae</taxon>
        <taxon>Plakobranchus</taxon>
    </lineage>
</organism>
<evidence type="ECO:0000313" key="3">
    <source>
        <dbReference type="EMBL" id="GFO40226.1"/>
    </source>
</evidence>
<feature type="domain" description="C-type lectin" evidence="2">
    <location>
        <begin position="119"/>
        <end position="230"/>
    </location>
</feature>
<dbReference type="EMBL" id="BLXT01007596">
    <property type="protein sequence ID" value="GFO40226.1"/>
    <property type="molecule type" value="Genomic_DNA"/>
</dbReference>
<evidence type="ECO:0000313" key="4">
    <source>
        <dbReference type="Proteomes" id="UP000735302"/>
    </source>
</evidence>
<feature type="region of interest" description="Disordered" evidence="1">
    <location>
        <begin position="17"/>
        <end position="38"/>
    </location>
</feature>
<comment type="caution">
    <text evidence="3">The sequence shown here is derived from an EMBL/GenBank/DDBJ whole genome shotgun (WGS) entry which is preliminary data.</text>
</comment>
<keyword evidence="4" id="KW-1185">Reference proteome</keyword>
<dbReference type="Gene3D" id="3.10.100.10">
    <property type="entry name" value="Mannose-Binding Protein A, subunit A"/>
    <property type="match status" value="1"/>
</dbReference>